<keyword evidence="7" id="KW-0732">Signal</keyword>
<name>A0ABZ0BA84_9SPHN</name>
<gene>
    <name evidence="9" type="ORF">RPR59_03435</name>
</gene>
<dbReference type="Pfam" id="PF25183">
    <property type="entry name" value="OMP_b-brl_4"/>
    <property type="match status" value="2"/>
</dbReference>
<sequence>MRNHLLMGAAAVALSIPAAASAQQITSGIEGSVLDDTDAALPGATVTITDTRTGSSRTVSTSDNGSFRANNLVPGGPYTVTASAPGFESKTVQGVNINLQGNTDLSFQLATGAGEIVVTGSSVNSTQLAIGPGQSFGEETLEAFPSITRDIRDYIRIDPRVSLNRSDEVDRVSCLGGNDRTNTFTVDGITQSDVFGLNYTPFASRNSLPLPFDAVRETSVEFAPFDVQYGAFTGCSINVVTKSGTNQFHGTAFFTYRDENLRGDTIDGEEFAAAPFDEKRYGASLGGPIIKDKLFFYAAYEGLDSASNQDRGPSGGGFANELDFVNVDQFNEISDIIAQNYGIETGPIPRALPETNDRYFGRIDWYINDRHRLEATYQHLEESNVEEDDISQTNYAGLNTFEEEGTKSDYFSARLYSDWTDNFSTEIRASHAEVNDIQGPVGGGEAQSGNPIPRIIVGVENNGNYGSIQAGPGYSRTSNELTTKIDQLKVKGDIDVGNHTLTIGTEFNQVHVYNLFAQNSTGTLDFANIDDLRAGLLSNGTNTFPQGEDFANYDAAGSYGNFTASGDINDVAARFTRTLFSVYAQDNWQATPHLNVLAGARLDWTDGDAPRANPAFLNRYGFTNAIGFSQLDPVVLPRLGVTYDFDNDGFFRSTQVTGGVGMFSGGDPMVYFSNAFSNNGFVTGMGTSYSDACAGARDANGQIDVLQNGQFTGIPDCVRQDGSAAAGAGLGDTQSTDPNFKTPTVIRANLGFSTTFGTGGGFFDDWHLNVDYIYSRFRNPVDFVDLSQVVNPALGNNGYMVDGRPIYRAIDPTAAGCDATLQGFGGLSPSYTNVSDACFDTTRDDEIQLTNGKDFETHVASLVLSKHFRGGLFTEGGSVSFNLGYAYTNAETNRESGSSTATSSYDYVAAFDRQNVAIARSEYETRHNITLALNLKEQFFGDYDTSAGFVFVGRSGRPYSLTFNGGGVFNDSASGSNNALLYVPTGVDDPNLGAGTDPEAVRNLIDYVANSNCDYKPGQTIKRDTCTNDWFFDVDLRFSQEIPGPAHFFGVNDKLKLFANFDNFLNLLDSSWNVYRTQSYTVDVAKTAVGDDGRYVITDFDPYDPNFVQTSSSIWKIQVGVSYEF</sequence>
<feature type="domain" description="TonB-dependent transporter Oar-like beta-barrel" evidence="8">
    <location>
        <begin position="240"/>
        <end position="309"/>
    </location>
</feature>
<evidence type="ECO:0000256" key="4">
    <source>
        <dbReference type="ARBA" id="ARBA00022692"/>
    </source>
</evidence>
<dbReference type="Gene3D" id="2.60.40.1120">
    <property type="entry name" value="Carboxypeptidase-like, regulatory domain"/>
    <property type="match status" value="1"/>
</dbReference>
<dbReference type="Gene3D" id="2.40.170.20">
    <property type="entry name" value="TonB-dependent receptor, beta-barrel domain"/>
    <property type="match status" value="1"/>
</dbReference>
<dbReference type="PANTHER" id="PTHR30069">
    <property type="entry name" value="TONB-DEPENDENT OUTER MEMBRANE RECEPTOR"/>
    <property type="match status" value="1"/>
</dbReference>
<dbReference type="Proteomes" id="UP001302249">
    <property type="component" value="Chromosome"/>
</dbReference>
<evidence type="ECO:0000256" key="6">
    <source>
        <dbReference type="ARBA" id="ARBA00023237"/>
    </source>
</evidence>
<keyword evidence="3" id="KW-1134">Transmembrane beta strand</keyword>
<organism evidence="9 10">
    <name type="scientific">Stakelama saccharophila</name>
    <dbReference type="NCBI Taxonomy" id="3075605"/>
    <lineage>
        <taxon>Bacteria</taxon>
        <taxon>Pseudomonadati</taxon>
        <taxon>Pseudomonadota</taxon>
        <taxon>Alphaproteobacteria</taxon>
        <taxon>Sphingomonadales</taxon>
        <taxon>Sphingomonadaceae</taxon>
        <taxon>Stakelama</taxon>
    </lineage>
</organism>
<evidence type="ECO:0000256" key="1">
    <source>
        <dbReference type="ARBA" id="ARBA00004571"/>
    </source>
</evidence>
<keyword evidence="5" id="KW-0472">Membrane</keyword>
<feature type="domain" description="TonB-dependent transporter Oar-like beta-barrel" evidence="8">
    <location>
        <begin position="352"/>
        <end position="1043"/>
    </location>
</feature>
<dbReference type="InterPro" id="IPR057601">
    <property type="entry name" value="Oar-like_b-barrel"/>
</dbReference>
<evidence type="ECO:0000256" key="2">
    <source>
        <dbReference type="ARBA" id="ARBA00022448"/>
    </source>
</evidence>
<evidence type="ECO:0000256" key="3">
    <source>
        <dbReference type="ARBA" id="ARBA00022452"/>
    </source>
</evidence>
<protein>
    <submittedName>
        <fullName evidence="9">TonB-dependent receptor</fullName>
    </submittedName>
</protein>
<reference evidence="9 10" key="1">
    <citation type="submission" date="2023-09" db="EMBL/GenBank/DDBJ databases">
        <authorList>
            <person name="Rey-Velasco X."/>
        </authorList>
    </citation>
    <scope>NUCLEOTIDE SEQUENCE [LARGE SCALE GENOMIC DNA]</scope>
    <source>
        <strain evidence="9 10">W311</strain>
    </source>
</reference>
<keyword evidence="10" id="KW-1185">Reference proteome</keyword>
<accession>A0ABZ0BA84</accession>
<dbReference type="InterPro" id="IPR008969">
    <property type="entry name" value="CarboxyPept-like_regulatory"/>
</dbReference>
<dbReference type="RefSeq" id="WP_313916679.1">
    <property type="nucleotide sequence ID" value="NZ_CP135076.1"/>
</dbReference>
<keyword evidence="9" id="KW-0675">Receptor</keyword>
<dbReference type="InterPro" id="IPR039426">
    <property type="entry name" value="TonB-dep_rcpt-like"/>
</dbReference>
<keyword evidence="6" id="KW-0998">Cell outer membrane</keyword>
<feature type="chain" id="PRO_5046448764" evidence="7">
    <location>
        <begin position="23"/>
        <end position="1125"/>
    </location>
</feature>
<dbReference type="Pfam" id="PF13620">
    <property type="entry name" value="CarboxypepD_reg"/>
    <property type="match status" value="1"/>
</dbReference>
<evidence type="ECO:0000313" key="10">
    <source>
        <dbReference type="Proteomes" id="UP001302249"/>
    </source>
</evidence>
<keyword evidence="2" id="KW-0813">Transport</keyword>
<evidence type="ECO:0000313" key="9">
    <source>
        <dbReference type="EMBL" id="WNO54321.1"/>
    </source>
</evidence>
<dbReference type="PANTHER" id="PTHR30069:SF46">
    <property type="entry name" value="OAR PROTEIN"/>
    <property type="match status" value="1"/>
</dbReference>
<dbReference type="EMBL" id="CP135076">
    <property type="protein sequence ID" value="WNO54321.1"/>
    <property type="molecule type" value="Genomic_DNA"/>
</dbReference>
<keyword evidence="4" id="KW-0812">Transmembrane</keyword>
<comment type="subcellular location">
    <subcellularLocation>
        <location evidence="1">Cell outer membrane</location>
        <topology evidence="1">Multi-pass membrane protein</topology>
    </subcellularLocation>
</comment>
<evidence type="ECO:0000256" key="5">
    <source>
        <dbReference type="ARBA" id="ARBA00023136"/>
    </source>
</evidence>
<feature type="signal peptide" evidence="7">
    <location>
        <begin position="1"/>
        <end position="22"/>
    </location>
</feature>
<dbReference type="SUPFAM" id="SSF49464">
    <property type="entry name" value="Carboxypeptidase regulatory domain-like"/>
    <property type="match status" value="1"/>
</dbReference>
<evidence type="ECO:0000259" key="8">
    <source>
        <dbReference type="Pfam" id="PF25183"/>
    </source>
</evidence>
<dbReference type="InterPro" id="IPR036942">
    <property type="entry name" value="Beta-barrel_TonB_sf"/>
</dbReference>
<evidence type="ECO:0000256" key="7">
    <source>
        <dbReference type="SAM" id="SignalP"/>
    </source>
</evidence>
<proteinExistence type="predicted"/>
<dbReference type="SUPFAM" id="SSF56935">
    <property type="entry name" value="Porins"/>
    <property type="match status" value="1"/>
</dbReference>